<keyword evidence="1" id="KW-0645">Protease</keyword>
<comment type="caution">
    <text evidence="1">The sequence shown here is derived from an EMBL/GenBank/DDBJ whole genome shotgun (WGS) entry which is preliminary data.</text>
</comment>
<proteinExistence type="predicted"/>
<dbReference type="GO" id="GO:0006508">
    <property type="term" value="P:proteolysis"/>
    <property type="evidence" value="ECO:0007669"/>
    <property type="project" value="UniProtKB-KW"/>
</dbReference>
<dbReference type="Proteomes" id="UP001264980">
    <property type="component" value="Unassembled WGS sequence"/>
</dbReference>
<sequence length="66" mass="7749">MESLKMRSVHPLTEDRLRAVQEMVKRQEKVRKNEKLAKDWEAIENALNEHQAAFDGPILCWNFVVA</sequence>
<organism evidence="1 2">
    <name type="scientific">Dyadobacter fermentans</name>
    <dbReference type="NCBI Taxonomy" id="94254"/>
    <lineage>
        <taxon>Bacteria</taxon>
        <taxon>Pseudomonadati</taxon>
        <taxon>Bacteroidota</taxon>
        <taxon>Cytophagia</taxon>
        <taxon>Cytophagales</taxon>
        <taxon>Spirosomataceae</taxon>
        <taxon>Dyadobacter</taxon>
    </lineage>
</organism>
<evidence type="ECO:0000313" key="1">
    <source>
        <dbReference type="EMBL" id="MDR6803472.1"/>
    </source>
</evidence>
<accession>A0ABU1QQQ6</accession>
<evidence type="ECO:0000313" key="2">
    <source>
        <dbReference type="Proteomes" id="UP001264980"/>
    </source>
</evidence>
<keyword evidence="1" id="KW-0378">Hydrolase</keyword>
<reference evidence="1 2" key="1">
    <citation type="submission" date="2023-07" db="EMBL/GenBank/DDBJ databases">
        <title>Sorghum-associated microbial communities from plants grown in Nebraska, USA.</title>
        <authorList>
            <person name="Schachtman D."/>
        </authorList>
    </citation>
    <scope>NUCLEOTIDE SEQUENCE [LARGE SCALE GENOMIC DNA]</scope>
    <source>
        <strain evidence="1 2">BE57</strain>
    </source>
</reference>
<dbReference type="EMBL" id="JAVDTI010000001">
    <property type="protein sequence ID" value="MDR6803472.1"/>
    <property type="molecule type" value="Genomic_DNA"/>
</dbReference>
<dbReference type="GO" id="GO:0008233">
    <property type="term" value="F:peptidase activity"/>
    <property type="evidence" value="ECO:0007669"/>
    <property type="project" value="UniProtKB-KW"/>
</dbReference>
<keyword evidence="2" id="KW-1185">Reference proteome</keyword>
<protein>
    <submittedName>
        <fullName evidence="1">Zn-dependent protease</fullName>
    </submittedName>
</protein>
<gene>
    <name evidence="1" type="ORF">J2W84_000509</name>
</gene>
<dbReference type="RefSeq" id="WP_309980911.1">
    <property type="nucleotide sequence ID" value="NZ_JAVDTI010000001.1"/>
</dbReference>
<name>A0ABU1QQQ6_9BACT</name>